<reference evidence="1 2" key="1">
    <citation type="journal article" date="2018" name="Nat. Ecol. Evol.">
        <title>Pezizomycetes genomes reveal the molecular basis of ectomycorrhizal truffle lifestyle.</title>
        <authorList>
            <person name="Murat C."/>
            <person name="Payen T."/>
            <person name="Noel B."/>
            <person name="Kuo A."/>
            <person name="Morin E."/>
            <person name="Chen J."/>
            <person name="Kohler A."/>
            <person name="Krizsan K."/>
            <person name="Balestrini R."/>
            <person name="Da Silva C."/>
            <person name="Montanini B."/>
            <person name="Hainaut M."/>
            <person name="Levati E."/>
            <person name="Barry K.W."/>
            <person name="Belfiori B."/>
            <person name="Cichocki N."/>
            <person name="Clum A."/>
            <person name="Dockter R.B."/>
            <person name="Fauchery L."/>
            <person name="Guy J."/>
            <person name="Iotti M."/>
            <person name="Le Tacon F."/>
            <person name="Lindquist E.A."/>
            <person name="Lipzen A."/>
            <person name="Malagnac F."/>
            <person name="Mello A."/>
            <person name="Molinier V."/>
            <person name="Miyauchi S."/>
            <person name="Poulain J."/>
            <person name="Riccioni C."/>
            <person name="Rubini A."/>
            <person name="Sitrit Y."/>
            <person name="Splivallo R."/>
            <person name="Traeger S."/>
            <person name="Wang M."/>
            <person name="Zifcakova L."/>
            <person name="Wipf D."/>
            <person name="Zambonelli A."/>
            <person name="Paolocci F."/>
            <person name="Nowrousian M."/>
            <person name="Ottonello S."/>
            <person name="Baldrian P."/>
            <person name="Spatafora J.W."/>
            <person name="Henrissat B."/>
            <person name="Nagy L.G."/>
            <person name="Aury J.M."/>
            <person name="Wincker P."/>
            <person name="Grigoriev I.V."/>
            <person name="Bonfante P."/>
            <person name="Martin F.M."/>
        </authorList>
    </citation>
    <scope>NUCLEOTIDE SEQUENCE [LARGE SCALE GENOMIC DNA]</scope>
    <source>
        <strain evidence="1 2">120613-1</strain>
    </source>
</reference>
<name>A0A3N4JX75_9PEZI</name>
<dbReference type="Proteomes" id="UP000276215">
    <property type="component" value="Unassembled WGS sequence"/>
</dbReference>
<accession>A0A3N4JX75</accession>
<feature type="non-terminal residue" evidence="1">
    <location>
        <position position="1"/>
    </location>
</feature>
<proteinExistence type="predicted"/>
<gene>
    <name evidence="1" type="ORF">L873DRAFT_1734810</name>
</gene>
<organism evidence="1 2">
    <name type="scientific">Choiromyces venosus 120613-1</name>
    <dbReference type="NCBI Taxonomy" id="1336337"/>
    <lineage>
        <taxon>Eukaryota</taxon>
        <taxon>Fungi</taxon>
        <taxon>Dikarya</taxon>
        <taxon>Ascomycota</taxon>
        <taxon>Pezizomycotina</taxon>
        <taxon>Pezizomycetes</taxon>
        <taxon>Pezizales</taxon>
        <taxon>Tuberaceae</taxon>
        <taxon>Choiromyces</taxon>
    </lineage>
</organism>
<keyword evidence="2" id="KW-1185">Reference proteome</keyword>
<evidence type="ECO:0000313" key="1">
    <source>
        <dbReference type="EMBL" id="RPB01432.1"/>
    </source>
</evidence>
<sequence length="157" mass="18150">PTHDLATLFVQRRRLLDTNFRSAHHPATHAIHIHTPLHNLVSYHKTPGPSFSLKLFFLPYLTLPPRPPRIAKEISYHPFFIVLVFGVFASYVPHTPLPTFLQTHCPPLRSKEEKTPVACGQFPLISYLNQAPVSYFVFLLYKFPLQTIYHLPQNFKP</sequence>
<evidence type="ECO:0000313" key="2">
    <source>
        <dbReference type="Proteomes" id="UP000276215"/>
    </source>
</evidence>
<dbReference type="EMBL" id="ML120373">
    <property type="protein sequence ID" value="RPB01432.1"/>
    <property type="molecule type" value="Genomic_DNA"/>
</dbReference>
<dbReference type="AlphaFoldDB" id="A0A3N4JX75"/>
<protein>
    <submittedName>
        <fullName evidence="1">Uncharacterized protein</fullName>
    </submittedName>
</protein>